<dbReference type="OrthoDB" id="536093at2759"/>
<keyword evidence="12" id="KW-1185">Reference proteome</keyword>
<dbReference type="SUPFAM" id="SSF109885">
    <property type="entry name" value="I/LWEQ domain"/>
    <property type="match status" value="1"/>
</dbReference>
<keyword evidence="4" id="KW-0254">Endocytosis</keyword>
<evidence type="ECO:0000259" key="10">
    <source>
        <dbReference type="PROSITE" id="PS50945"/>
    </source>
</evidence>
<evidence type="ECO:0000256" key="6">
    <source>
        <dbReference type="ARBA" id="ARBA00023203"/>
    </source>
</evidence>
<evidence type="ECO:0000256" key="1">
    <source>
        <dbReference type="ARBA" id="ARBA00004496"/>
    </source>
</evidence>
<feature type="coiled-coil region" evidence="7">
    <location>
        <begin position="1126"/>
        <end position="1153"/>
    </location>
</feature>
<dbReference type="PROSITE" id="PS50945">
    <property type="entry name" value="I_LWEQ"/>
    <property type="match status" value="1"/>
</dbReference>
<dbReference type="GO" id="GO:0007015">
    <property type="term" value="P:actin filament organization"/>
    <property type="evidence" value="ECO:0007669"/>
    <property type="project" value="TreeGrafter"/>
</dbReference>
<dbReference type="InterPro" id="IPR011417">
    <property type="entry name" value="ANTH_dom"/>
</dbReference>
<dbReference type="Pfam" id="PF01608">
    <property type="entry name" value="I_LWEQ"/>
    <property type="match status" value="1"/>
</dbReference>
<dbReference type="Pfam" id="PF07651">
    <property type="entry name" value="ANTH"/>
    <property type="match status" value="1"/>
</dbReference>
<dbReference type="PANTHER" id="PTHR10407">
    <property type="entry name" value="HUNTINGTIN INTERACTING PROTEIN 1"/>
    <property type="match status" value="1"/>
</dbReference>
<dbReference type="Proteomes" id="UP000245119">
    <property type="component" value="Linkage Group LG4"/>
</dbReference>
<dbReference type="FunFam" id="1.20.5.1700:FF:000002">
    <property type="entry name" value="Huntingtin interacting protein 1"/>
    <property type="match status" value="1"/>
</dbReference>
<dbReference type="GO" id="GO:0048268">
    <property type="term" value="P:clathrin coat assembly"/>
    <property type="evidence" value="ECO:0007669"/>
    <property type="project" value="TreeGrafter"/>
</dbReference>
<comment type="similarity">
    <text evidence="2">Belongs to the SLA2 family.</text>
</comment>
<comment type="caution">
    <text evidence="11">The sequence shown here is derived from an EMBL/GenBank/DDBJ whole genome shotgun (WGS) entry which is preliminary data.</text>
</comment>
<keyword evidence="5 7" id="KW-0175">Coiled coil</keyword>
<dbReference type="GO" id="GO:0006897">
    <property type="term" value="P:endocytosis"/>
    <property type="evidence" value="ECO:0007669"/>
    <property type="project" value="UniProtKB-KW"/>
</dbReference>
<evidence type="ECO:0000259" key="9">
    <source>
        <dbReference type="PROSITE" id="PS50942"/>
    </source>
</evidence>
<dbReference type="STRING" id="400727.A0A2T7PDC5"/>
<evidence type="ECO:0000313" key="12">
    <source>
        <dbReference type="Proteomes" id="UP000245119"/>
    </source>
</evidence>
<dbReference type="Gene3D" id="1.20.1410.10">
    <property type="entry name" value="I/LWEQ domain"/>
    <property type="match status" value="1"/>
</dbReference>
<dbReference type="PANTHER" id="PTHR10407:SF15">
    <property type="entry name" value="HUNTINGTIN INTERACTING PROTEIN 1"/>
    <property type="match status" value="1"/>
</dbReference>
<organism evidence="11 12">
    <name type="scientific">Pomacea canaliculata</name>
    <name type="common">Golden apple snail</name>
    <dbReference type="NCBI Taxonomy" id="400727"/>
    <lineage>
        <taxon>Eukaryota</taxon>
        <taxon>Metazoa</taxon>
        <taxon>Spiralia</taxon>
        <taxon>Lophotrochozoa</taxon>
        <taxon>Mollusca</taxon>
        <taxon>Gastropoda</taxon>
        <taxon>Caenogastropoda</taxon>
        <taxon>Architaenioglossa</taxon>
        <taxon>Ampullarioidea</taxon>
        <taxon>Ampullariidae</taxon>
        <taxon>Pomacea</taxon>
    </lineage>
</organism>
<evidence type="ECO:0000313" key="11">
    <source>
        <dbReference type="EMBL" id="PVD31418.1"/>
    </source>
</evidence>
<feature type="coiled-coil region" evidence="7">
    <location>
        <begin position="933"/>
        <end position="993"/>
    </location>
</feature>
<gene>
    <name evidence="11" type="ORF">C0Q70_06830</name>
</gene>
<accession>A0A2T7PDC5</accession>
<dbReference type="GO" id="GO:0051015">
    <property type="term" value="F:actin filament binding"/>
    <property type="evidence" value="ECO:0007669"/>
    <property type="project" value="TreeGrafter"/>
</dbReference>
<keyword evidence="6" id="KW-0009">Actin-binding</keyword>
<dbReference type="InterPro" id="IPR002558">
    <property type="entry name" value="ILWEQ_dom"/>
</dbReference>
<evidence type="ECO:0000256" key="3">
    <source>
        <dbReference type="ARBA" id="ARBA00022490"/>
    </source>
</evidence>
<dbReference type="AlphaFoldDB" id="A0A2T7PDC5"/>
<feature type="domain" description="ENTH" evidence="9">
    <location>
        <begin position="123"/>
        <end position="251"/>
    </location>
</feature>
<dbReference type="GO" id="GO:0032051">
    <property type="term" value="F:clathrin light chain binding"/>
    <property type="evidence" value="ECO:0007669"/>
    <property type="project" value="TreeGrafter"/>
</dbReference>
<dbReference type="SUPFAM" id="SSF48464">
    <property type="entry name" value="ENTH/VHS domain"/>
    <property type="match status" value="1"/>
</dbReference>
<dbReference type="GO" id="GO:0035615">
    <property type="term" value="F:clathrin adaptor activity"/>
    <property type="evidence" value="ECO:0007669"/>
    <property type="project" value="TreeGrafter"/>
</dbReference>
<proteinExistence type="inferred from homology"/>
<feature type="coiled-coil region" evidence="7">
    <location>
        <begin position="459"/>
        <end position="532"/>
    </location>
</feature>
<dbReference type="EMBL" id="PZQS01000004">
    <property type="protein sequence ID" value="PVD31418.1"/>
    <property type="molecule type" value="Genomic_DNA"/>
</dbReference>
<dbReference type="FunFam" id="1.25.40.90:FF:000012">
    <property type="entry name" value="Huntingtin interacting protein 1-related"/>
    <property type="match status" value="1"/>
</dbReference>
<dbReference type="InterPro" id="IPR030224">
    <property type="entry name" value="Sla2_fam"/>
</dbReference>
<dbReference type="GO" id="GO:0030864">
    <property type="term" value="C:cortical actin cytoskeleton"/>
    <property type="evidence" value="ECO:0007669"/>
    <property type="project" value="TreeGrafter"/>
</dbReference>
<feature type="coiled-coil region" evidence="7">
    <location>
        <begin position="32"/>
        <end position="70"/>
    </location>
</feature>
<comment type="subcellular location">
    <subcellularLocation>
        <location evidence="1">Cytoplasm</location>
    </subcellularLocation>
</comment>
<evidence type="ECO:0000256" key="5">
    <source>
        <dbReference type="ARBA" id="ARBA00023054"/>
    </source>
</evidence>
<dbReference type="GO" id="GO:0043325">
    <property type="term" value="F:phosphatidylinositol-3,4-bisphosphate binding"/>
    <property type="evidence" value="ECO:0007669"/>
    <property type="project" value="TreeGrafter"/>
</dbReference>
<dbReference type="SMART" id="SM00307">
    <property type="entry name" value="ILWEQ"/>
    <property type="match status" value="1"/>
</dbReference>
<evidence type="ECO:0008006" key="13">
    <source>
        <dbReference type="Google" id="ProtNLM"/>
    </source>
</evidence>
<reference evidence="11 12" key="1">
    <citation type="submission" date="2018-04" db="EMBL/GenBank/DDBJ databases">
        <title>The genome of golden apple snail Pomacea canaliculata provides insight into stress tolerance and invasive adaptation.</title>
        <authorList>
            <person name="Liu C."/>
            <person name="Liu B."/>
            <person name="Ren Y."/>
            <person name="Zhang Y."/>
            <person name="Wang H."/>
            <person name="Li S."/>
            <person name="Jiang F."/>
            <person name="Yin L."/>
            <person name="Zhang G."/>
            <person name="Qian W."/>
            <person name="Fan W."/>
        </authorList>
    </citation>
    <scope>NUCLEOTIDE SEQUENCE [LARGE SCALE GENOMIC DNA]</scope>
    <source>
        <strain evidence="11">SZHN2017</strain>
        <tissue evidence="11">Muscle</tissue>
    </source>
</reference>
<feature type="compositionally biased region" description="Basic and acidic residues" evidence="8">
    <location>
        <begin position="672"/>
        <end position="682"/>
    </location>
</feature>
<dbReference type="GO" id="GO:0080025">
    <property type="term" value="F:phosphatidylinositol-3,5-bisphosphate binding"/>
    <property type="evidence" value="ECO:0007669"/>
    <property type="project" value="TreeGrafter"/>
</dbReference>
<dbReference type="CDD" id="cd17006">
    <property type="entry name" value="ANTH_N_HIP1_like"/>
    <property type="match status" value="1"/>
</dbReference>
<dbReference type="FunFam" id="1.20.1410.10:FF:000006">
    <property type="entry name" value="Huntingtin interacting protein"/>
    <property type="match status" value="1"/>
</dbReference>
<dbReference type="InterPro" id="IPR013809">
    <property type="entry name" value="ENTH"/>
</dbReference>
<keyword evidence="3" id="KW-0963">Cytoplasm</keyword>
<evidence type="ECO:0000256" key="2">
    <source>
        <dbReference type="ARBA" id="ARBA00010135"/>
    </source>
</evidence>
<feature type="domain" description="I/LWEQ" evidence="10">
    <location>
        <begin position="917"/>
        <end position="1158"/>
    </location>
</feature>
<evidence type="ECO:0000256" key="7">
    <source>
        <dbReference type="SAM" id="Coils"/>
    </source>
</evidence>
<feature type="region of interest" description="Disordered" evidence="8">
    <location>
        <begin position="662"/>
        <end position="682"/>
    </location>
</feature>
<dbReference type="SMART" id="SM00273">
    <property type="entry name" value="ENTH"/>
    <property type="match status" value="1"/>
</dbReference>
<dbReference type="Gene3D" id="1.20.5.1700">
    <property type="match status" value="1"/>
</dbReference>
<protein>
    <recommendedName>
        <fullName evidence="13">I/LWEQ domain-containing protein</fullName>
    </recommendedName>
</protein>
<name>A0A2T7PDC5_POMCA</name>
<evidence type="ECO:0000256" key="8">
    <source>
        <dbReference type="SAM" id="MobiDB-lite"/>
    </source>
</evidence>
<dbReference type="GO" id="GO:0030136">
    <property type="term" value="C:clathrin-coated vesicle"/>
    <property type="evidence" value="ECO:0007669"/>
    <property type="project" value="TreeGrafter"/>
</dbReference>
<dbReference type="InterPro" id="IPR008942">
    <property type="entry name" value="ENTH_VHS"/>
</dbReference>
<evidence type="ECO:0000256" key="4">
    <source>
        <dbReference type="ARBA" id="ARBA00022583"/>
    </source>
</evidence>
<sequence length="1193" mass="135233">MIKIKSKKNFRCYKENIRRVRGDAEKQEAADEKNSEGKRQKLQTEISQLKSQLQNLIAEHRESEKELRIKKFKIETEVENWILRYDQELGDRQTTAACPLRQQHCDQQLFPLHLRCLPGAVRAVVAKRSRSAVAINKAINNHETPVKEKHVRNAILGTFQDNGGAMFWNIASKMPVQANPIVCWKFLQVIHKLMRDGHPNVVPDSYKYCSQLRDLGKLWGHLKEGYGKLIALYCTLLIQKLNFHRKFPRIPGNLMMTDEQYYKICGNNVDNYFEFSIDMLDYMEEILNLQQSVFGSLDMSRANSMTNAGQCRLAPLILCILDSCQLYDYLVRSLFSLHSSLPPDTLSGHRERFLQCYRRLKEFYHKCGNLQYFKHLVQVPSLPDEPPNFLVASDFSKHVKPVAVVPDPEPEMDADNDSVDNLINTSLPDESQFEEAFGDSSAMGSFNFNGRPDERDLLIERLQQEIQELKFELERVKMEDQRQIDALNGEINKLKKILSELRLSADKSLKENEMLKRDLEIARAESEAASKLPEAEKNAKANQEKFQKMKDIYGKLREEHVQLLRNHAEVSKQLATEKKIVEEKNQVIKEVESERRRAEENQRVMQENLQKSADDISVQLAQVSSSKSQLEEQKQDLENQIQTLRDIQADLEKQLDQIRTEAGDLKSSLENTQREAGEAEAERAAEISCLQAQLEKTQRDKQNLEESLRKELAEVREQLDRTLVEKQSIENDLASQLDSLTEQLAKLSVDKEESEKHLSNQIDDLHKSLIGSVVAEGRAIITDAMDQSENPAHSDVKCTAEFLIQRTAPILEKLEKLRKVHNIYSADRKDLQEFVTAISDLSHHMADSLLHGFATAHAAQIEPGEELTNACKDAGGFALSLLNSLENNMAAVPDEINSTKQKVQHVLQLAEALVPKMEDVKVKEIGDLVENEMQSTTAAIEAAAQKMQQMLQKTREDTTGINLEVNERILDSCTELMKAIKVLVEKSRDLQKEIIMQGRGTSSSKDFYKKNHRWTEGLLSAAKAVGWGATALLDTADRVVQGKGKFEELMACAHEIAASTTQLVVASKVKADRGSKNLAALSSASKSVNTCTGSVVASAKTGAQIVEDAGLMDFSNMSLHQTKKMEMQTQIRVMELETELERERRRLGELRKQHYQMGGEAEGWEVAQDGEGVEQDPHGMSSVSCTLVLHHWP</sequence>
<dbReference type="InterPro" id="IPR035964">
    <property type="entry name" value="I/LWEQ_dom_sf"/>
</dbReference>
<dbReference type="PROSITE" id="PS50942">
    <property type="entry name" value="ENTH"/>
    <property type="match status" value="1"/>
</dbReference>
<dbReference type="Gene3D" id="1.25.40.90">
    <property type="match status" value="1"/>
</dbReference>